<accession>A0A073CH35</accession>
<name>A0A073CH35_PLAA1</name>
<reference evidence="2 3" key="1">
    <citation type="journal article" date="2014" name="Appl. Environ. Microbiol.">
        <title>Elucidation of insertion elements encoded on plasmids and in vitro construction of shuttle vectors from the toxic cyanobacterium Planktothrix.</title>
        <authorList>
            <person name="Christiansen G."/>
            <person name="Goesmann A."/>
            <person name="Kurmayer R."/>
        </authorList>
    </citation>
    <scope>NUCLEOTIDE SEQUENCE [LARGE SCALE GENOMIC DNA]</scope>
    <source>
        <strain evidence="2 3">NIVA-CYA 126/8</strain>
    </source>
</reference>
<gene>
    <name evidence="2" type="ORF">A19Y_2743</name>
</gene>
<dbReference type="RefSeq" id="WP_042154775.1">
    <property type="nucleotide sequence ID" value="NZ_CM002803.1"/>
</dbReference>
<dbReference type="AlphaFoldDB" id="A0A073CH35"/>
<dbReference type="PATRIC" id="fig|388467.6.peg.2693"/>
<sequence length="94" mass="10436">MSSRKIRGQTTEGARAIAKKQGHANSGGYASVFQGIEPTQLNAEVLIQNILTHPKRQFMGDKVTDIYNDLGQGVRFDKNTYAFIGFLEEFLATQ</sequence>
<evidence type="ECO:0000313" key="3">
    <source>
        <dbReference type="Proteomes" id="UP000027395"/>
    </source>
</evidence>
<evidence type="ECO:0000256" key="1">
    <source>
        <dbReference type="SAM" id="MobiDB-lite"/>
    </source>
</evidence>
<organism evidence="2 3">
    <name type="scientific">Planktothrix agardhii (strain NIVA-CYA 126/8)</name>
    <dbReference type="NCBI Taxonomy" id="388467"/>
    <lineage>
        <taxon>Bacteria</taxon>
        <taxon>Bacillati</taxon>
        <taxon>Cyanobacteriota</taxon>
        <taxon>Cyanophyceae</taxon>
        <taxon>Oscillatoriophycideae</taxon>
        <taxon>Oscillatoriales</taxon>
        <taxon>Microcoleaceae</taxon>
        <taxon>Planktothrix</taxon>
    </lineage>
</organism>
<feature type="region of interest" description="Disordered" evidence="1">
    <location>
        <begin position="1"/>
        <end position="25"/>
    </location>
</feature>
<dbReference type="HOGENOM" id="CLU_2383625_0_0_3"/>
<evidence type="ECO:0000313" key="2">
    <source>
        <dbReference type="EMBL" id="KEI67624.1"/>
    </source>
</evidence>
<keyword evidence="3" id="KW-1185">Reference proteome</keyword>
<dbReference type="EMBL" id="CM002803">
    <property type="protein sequence ID" value="KEI67624.1"/>
    <property type="molecule type" value="Genomic_DNA"/>
</dbReference>
<proteinExistence type="predicted"/>
<dbReference type="Proteomes" id="UP000027395">
    <property type="component" value="Chromosome"/>
</dbReference>
<protein>
    <submittedName>
        <fullName evidence="2">Uncharacterized protein</fullName>
    </submittedName>
</protein>